<dbReference type="RefSeq" id="WP_136574216.1">
    <property type="nucleotide sequence ID" value="NZ_STFG01000016.1"/>
</dbReference>
<dbReference type="Pfam" id="PF13318">
    <property type="entry name" value="AtzG-like"/>
    <property type="match status" value="1"/>
</dbReference>
<evidence type="ECO:0000313" key="1">
    <source>
        <dbReference type="EMBL" id="THT99008.1"/>
    </source>
</evidence>
<dbReference type="Proteomes" id="UP000308917">
    <property type="component" value="Unassembled WGS sequence"/>
</dbReference>
<sequence length="69" mass="7203">MTSPATLAYVQAAAALLALPLSEERAHAVAEHFERTAAMARLLEQAAALGAHDEPAAIYCPAPFPAKDC</sequence>
<accession>A0A4S8EWW2</accession>
<organism evidence="1 2">
    <name type="scientific">Lampropedia puyangensis</name>
    <dbReference type="NCBI Taxonomy" id="1330072"/>
    <lineage>
        <taxon>Bacteria</taxon>
        <taxon>Pseudomonadati</taxon>
        <taxon>Pseudomonadota</taxon>
        <taxon>Betaproteobacteria</taxon>
        <taxon>Burkholderiales</taxon>
        <taxon>Comamonadaceae</taxon>
        <taxon>Lampropedia</taxon>
    </lineage>
</organism>
<protein>
    <submittedName>
        <fullName evidence="1">DUF4089 domain-containing protein</fullName>
    </submittedName>
</protein>
<evidence type="ECO:0000313" key="2">
    <source>
        <dbReference type="Proteomes" id="UP000308917"/>
    </source>
</evidence>
<dbReference type="AlphaFoldDB" id="A0A4S8EWW2"/>
<proteinExistence type="predicted"/>
<keyword evidence="2" id="KW-1185">Reference proteome</keyword>
<name>A0A4S8EWW2_9BURK</name>
<gene>
    <name evidence="1" type="ORF">E9531_13070</name>
</gene>
<reference evidence="1 2" key="1">
    <citation type="journal article" date="2015" name="Antonie Van Leeuwenhoek">
        <title>Lampropedia puyangensis sp. nov., isolated from symptomatic bark of Populus ? euramericana canker and emended description of Lampropedia hyalina (Ehrenberg 1832) Lee et al. 2004.</title>
        <authorList>
            <person name="Li Y."/>
            <person name="Wang T."/>
            <person name="Piao C.G."/>
            <person name="Wang L.F."/>
            <person name="Tian G.Z."/>
            <person name="Zhu T.H."/>
            <person name="Guo M.W."/>
        </authorList>
    </citation>
    <scope>NUCLEOTIDE SEQUENCE [LARGE SCALE GENOMIC DNA]</scope>
    <source>
        <strain evidence="1 2">2-bin</strain>
    </source>
</reference>
<comment type="caution">
    <text evidence="1">The sequence shown here is derived from an EMBL/GenBank/DDBJ whole genome shotgun (WGS) entry which is preliminary data.</text>
</comment>
<dbReference type="EMBL" id="STFG01000016">
    <property type="protein sequence ID" value="THT99008.1"/>
    <property type="molecule type" value="Genomic_DNA"/>
</dbReference>
<dbReference type="InterPro" id="IPR025148">
    <property type="entry name" value="AtzG-like"/>
</dbReference>